<organism evidence="2">
    <name type="scientific">marine sediment metagenome</name>
    <dbReference type="NCBI Taxonomy" id="412755"/>
    <lineage>
        <taxon>unclassified sequences</taxon>
        <taxon>metagenomes</taxon>
        <taxon>ecological metagenomes</taxon>
    </lineage>
</organism>
<evidence type="ECO:0000256" key="1">
    <source>
        <dbReference type="SAM" id="MobiDB-lite"/>
    </source>
</evidence>
<feature type="region of interest" description="Disordered" evidence="1">
    <location>
        <begin position="89"/>
        <end position="226"/>
    </location>
</feature>
<accession>A0A0F9JJG5</accession>
<dbReference type="AlphaFoldDB" id="A0A0F9JJG5"/>
<gene>
    <name evidence="2" type="ORF">LCGC14_1749510</name>
</gene>
<feature type="compositionally biased region" description="Basic and acidic residues" evidence="1">
    <location>
        <begin position="153"/>
        <end position="226"/>
    </location>
</feature>
<comment type="caution">
    <text evidence="2">The sequence shown here is derived from an EMBL/GenBank/DDBJ whole genome shotgun (WGS) entry which is preliminary data.</text>
</comment>
<reference evidence="2" key="1">
    <citation type="journal article" date="2015" name="Nature">
        <title>Complex archaea that bridge the gap between prokaryotes and eukaryotes.</title>
        <authorList>
            <person name="Spang A."/>
            <person name="Saw J.H."/>
            <person name="Jorgensen S.L."/>
            <person name="Zaremba-Niedzwiedzka K."/>
            <person name="Martijn J."/>
            <person name="Lind A.E."/>
            <person name="van Eijk R."/>
            <person name="Schleper C."/>
            <person name="Guy L."/>
            <person name="Ettema T.J."/>
        </authorList>
    </citation>
    <scope>NUCLEOTIDE SEQUENCE</scope>
</reference>
<evidence type="ECO:0000313" key="2">
    <source>
        <dbReference type="EMBL" id="KKM05891.1"/>
    </source>
</evidence>
<dbReference type="EMBL" id="LAZR01016118">
    <property type="protein sequence ID" value="KKM05891.1"/>
    <property type="molecule type" value="Genomic_DNA"/>
</dbReference>
<sequence>MNYTREPIIESIITPKEGCKLVVRNSKGGASEEYFVESVEIVSFGNAIFFRSTERPKSFLVPVSDFEVIELKETKMVLKTANIEKSIKIGGGKTEDSKSQKRKRRQKPHQEKPQLEKSPQPQPIVEKGGDKDDETQVSSSILRKLFPPPPNLIKEKLNHIKSPEKVDEGISKEIVKEETPKETEEIKKEPKEEPKEEIKKEEPISIEETKEEPIKEIPPEDEKKDK</sequence>
<protein>
    <submittedName>
        <fullName evidence="2">Uncharacterized protein</fullName>
    </submittedName>
</protein>
<name>A0A0F9JJG5_9ZZZZ</name>
<proteinExistence type="predicted"/>